<dbReference type="SUPFAM" id="SSF55753">
    <property type="entry name" value="Actin depolymerizing proteins"/>
    <property type="match status" value="1"/>
</dbReference>
<feature type="domain" description="SH3" evidence="10">
    <location>
        <begin position="281"/>
        <end position="339"/>
    </location>
</feature>
<feature type="compositionally biased region" description="Basic and acidic residues" evidence="9">
    <location>
        <begin position="104"/>
        <end position="181"/>
    </location>
</feature>
<dbReference type="GO" id="GO:0045773">
    <property type="term" value="P:positive regulation of axon extension"/>
    <property type="evidence" value="ECO:0007669"/>
    <property type="project" value="TreeGrafter"/>
</dbReference>
<protein>
    <recommendedName>
        <fullName evidence="14">Drebrin-like protein</fullName>
    </recommendedName>
</protein>
<evidence type="ECO:0000259" key="10">
    <source>
        <dbReference type="PROSITE" id="PS50002"/>
    </source>
</evidence>
<dbReference type="GO" id="GO:0098974">
    <property type="term" value="P:postsynaptic actin cytoskeleton organization"/>
    <property type="evidence" value="ECO:0007669"/>
    <property type="project" value="TreeGrafter"/>
</dbReference>
<dbReference type="GO" id="GO:0005884">
    <property type="term" value="C:actin filament"/>
    <property type="evidence" value="ECO:0007669"/>
    <property type="project" value="TreeGrafter"/>
</dbReference>
<feature type="region of interest" description="Disordered" evidence="9">
    <location>
        <begin position="81"/>
        <end position="246"/>
    </location>
</feature>
<dbReference type="Gene3D" id="2.30.30.40">
    <property type="entry name" value="SH3 Domains"/>
    <property type="match status" value="1"/>
</dbReference>
<feature type="compositionally biased region" description="Basic and acidic residues" evidence="9">
    <location>
        <begin position="84"/>
        <end position="93"/>
    </location>
</feature>
<dbReference type="GO" id="GO:0030425">
    <property type="term" value="C:dendrite"/>
    <property type="evidence" value="ECO:0007669"/>
    <property type="project" value="TreeGrafter"/>
</dbReference>
<dbReference type="Pfam" id="PF14604">
    <property type="entry name" value="SH3_9"/>
    <property type="match status" value="1"/>
</dbReference>
<evidence type="ECO:0000256" key="6">
    <source>
        <dbReference type="ARBA" id="ARBA00023203"/>
    </source>
</evidence>
<proteinExistence type="inferred from homology"/>
<keyword evidence="3 8" id="KW-0728">SH3 domain</keyword>
<evidence type="ECO:0000256" key="7">
    <source>
        <dbReference type="ARBA" id="ARBA00023212"/>
    </source>
</evidence>
<reference evidence="12" key="1">
    <citation type="submission" date="2022-07" db="EMBL/GenBank/DDBJ databases">
        <title>Chromosome-level genome of Muraenolepis orangiensis.</title>
        <authorList>
            <person name="Kim J."/>
        </authorList>
    </citation>
    <scope>NUCLEOTIDE SEQUENCE</scope>
    <source>
        <strain evidence="12">KU_S4_2022</strain>
        <tissue evidence="12">Muscle</tissue>
    </source>
</reference>
<evidence type="ECO:0000256" key="5">
    <source>
        <dbReference type="ARBA" id="ARBA00023054"/>
    </source>
</evidence>
<organism evidence="12 13">
    <name type="scientific">Muraenolepis orangiensis</name>
    <name type="common">Patagonian moray cod</name>
    <dbReference type="NCBI Taxonomy" id="630683"/>
    <lineage>
        <taxon>Eukaryota</taxon>
        <taxon>Metazoa</taxon>
        <taxon>Chordata</taxon>
        <taxon>Craniata</taxon>
        <taxon>Vertebrata</taxon>
        <taxon>Euteleostomi</taxon>
        <taxon>Actinopterygii</taxon>
        <taxon>Neopterygii</taxon>
        <taxon>Teleostei</taxon>
        <taxon>Neoteleostei</taxon>
        <taxon>Acanthomorphata</taxon>
        <taxon>Zeiogadaria</taxon>
        <taxon>Gadariae</taxon>
        <taxon>Gadiformes</taxon>
        <taxon>Muraenolepidoidei</taxon>
        <taxon>Muraenolepididae</taxon>
        <taxon>Muraenolepis</taxon>
    </lineage>
</organism>
<evidence type="ECO:0000256" key="9">
    <source>
        <dbReference type="SAM" id="MobiDB-lite"/>
    </source>
</evidence>
<dbReference type="GO" id="GO:0014069">
    <property type="term" value="C:postsynaptic density"/>
    <property type="evidence" value="ECO:0007669"/>
    <property type="project" value="TreeGrafter"/>
</dbReference>
<keyword evidence="7" id="KW-0206">Cytoskeleton</keyword>
<evidence type="ECO:0008006" key="14">
    <source>
        <dbReference type="Google" id="ProtNLM"/>
    </source>
</evidence>
<dbReference type="InterPro" id="IPR001452">
    <property type="entry name" value="SH3_domain"/>
</dbReference>
<dbReference type="GO" id="GO:0045211">
    <property type="term" value="C:postsynaptic membrane"/>
    <property type="evidence" value="ECO:0007669"/>
    <property type="project" value="TreeGrafter"/>
</dbReference>
<dbReference type="GO" id="GO:0051015">
    <property type="term" value="F:actin filament binding"/>
    <property type="evidence" value="ECO:0007669"/>
    <property type="project" value="TreeGrafter"/>
</dbReference>
<dbReference type="InterPro" id="IPR002108">
    <property type="entry name" value="ADF-H"/>
</dbReference>
<keyword evidence="5" id="KW-0175">Coiled coil</keyword>
<dbReference type="PANTHER" id="PTHR10829:SF25">
    <property type="entry name" value="DREBRIN-LIKE PROTEIN"/>
    <property type="match status" value="1"/>
</dbReference>
<feature type="compositionally biased region" description="Polar residues" evidence="9">
    <location>
        <begin position="182"/>
        <end position="191"/>
    </location>
</feature>
<gene>
    <name evidence="12" type="ORF">NHX12_027235</name>
</gene>
<evidence type="ECO:0000256" key="8">
    <source>
        <dbReference type="PROSITE-ProRule" id="PRU00192"/>
    </source>
</evidence>
<dbReference type="SUPFAM" id="SSF50044">
    <property type="entry name" value="SH3-domain"/>
    <property type="match status" value="1"/>
</dbReference>
<evidence type="ECO:0000313" key="13">
    <source>
        <dbReference type="Proteomes" id="UP001148018"/>
    </source>
</evidence>
<dbReference type="Gene3D" id="3.40.20.10">
    <property type="entry name" value="Severin"/>
    <property type="match status" value="1"/>
</dbReference>
<dbReference type="AlphaFoldDB" id="A0A9Q0IP15"/>
<dbReference type="SMART" id="SM00326">
    <property type="entry name" value="SH3"/>
    <property type="match status" value="1"/>
</dbReference>
<keyword evidence="6" id="KW-0009">Actin-binding</keyword>
<dbReference type="FunFam" id="2.30.30.40:FF:000046">
    <property type="entry name" value="Drebrin-like protein isoform B"/>
    <property type="match status" value="1"/>
</dbReference>
<evidence type="ECO:0000256" key="2">
    <source>
        <dbReference type="ARBA" id="ARBA00011039"/>
    </source>
</evidence>
<feature type="domain" description="ADF-H" evidence="11">
    <location>
        <begin position="1"/>
        <end position="71"/>
    </location>
</feature>
<keyword evidence="13" id="KW-1185">Reference proteome</keyword>
<comment type="similarity">
    <text evidence="2">Belongs to the ABP1 family.</text>
</comment>
<dbReference type="PRINTS" id="PR00452">
    <property type="entry name" value="SH3DOMAIN"/>
</dbReference>
<comment type="subcellular location">
    <subcellularLocation>
        <location evidence="1">Cytoplasm</location>
        <location evidence="1">Cytoskeleton</location>
    </subcellularLocation>
</comment>
<dbReference type="CDD" id="cd11960">
    <property type="entry name" value="SH3_Abp1_eu"/>
    <property type="match status" value="1"/>
</dbReference>
<evidence type="ECO:0000259" key="11">
    <source>
        <dbReference type="PROSITE" id="PS51263"/>
    </source>
</evidence>
<dbReference type="GO" id="GO:0030027">
    <property type="term" value="C:lamellipodium"/>
    <property type="evidence" value="ECO:0007669"/>
    <property type="project" value="TreeGrafter"/>
</dbReference>
<name>A0A9Q0IP15_9TELE</name>
<dbReference type="GO" id="GO:0030833">
    <property type="term" value="P:regulation of actin filament polymerization"/>
    <property type="evidence" value="ECO:0007669"/>
    <property type="project" value="TreeGrafter"/>
</dbReference>
<dbReference type="PROSITE" id="PS51263">
    <property type="entry name" value="ADF_H"/>
    <property type="match status" value="1"/>
</dbReference>
<keyword evidence="4" id="KW-0963">Cytoplasm</keyword>
<sequence length="339" mass="38837">MYAFCCVKDPNSGLPKYVLINWTGEGVKDSRKGAYANHLTSMANFLKGAHVTVNARAEEDVDPEAVLAKVAKASGVNFNFQMKRNPEPSHVSREPVGSVYKKTNAKDEIGNTDKDRFWAQTQREEEDQRKDSSKKVAEEKQRKINAREEIQQTNKDHFWAQTQKEEEDRRKESRKKEEKPTQNRTGQNTGTKIAESVQKANEAKLLISQRFDLPPAASPSPAEYENHEPPVQPTEDDWSDEFEDDDDYDEVENNLYDELPGDDGSEEPLYEDLYEAPPVEDQRRKARALYDYKAEDHTEITFDPHDLITGIEMSSEGWWKGYAPNGHYGLFPANYVKLL</sequence>
<dbReference type="GO" id="GO:0030427">
    <property type="term" value="C:site of polarized growth"/>
    <property type="evidence" value="ECO:0007669"/>
    <property type="project" value="TreeGrafter"/>
</dbReference>
<dbReference type="GO" id="GO:0061003">
    <property type="term" value="P:positive regulation of dendritic spine morphogenesis"/>
    <property type="evidence" value="ECO:0007669"/>
    <property type="project" value="TreeGrafter"/>
</dbReference>
<dbReference type="OrthoDB" id="5971719at2759"/>
<evidence type="ECO:0000256" key="3">
    <source>
        <dbReference type="ARBA" id="ARBA00022443"/>
    </source>
</evidence>
<dbReference type="PANTHER" id="PTHR10829">
    <property type="entry name" value="CORTACTIN AND DREBRIN"/>
    <property type="match status" value="1"/>
</dbReference>
<dbReference type="InterPro" id="IPR029006">
    <property type="entry name" value="ADF-H/Gelsolin-like_dom_sf"/>
</dbReference>
<dbReference type="PROSITE" id="PS50002">
    <property type="entry name" value="SH3"/>
    <property type="match status" value="1"/>
</dbReference>
<dbReference type="GO" id="GO:0048812">
    <property type="term" value="P:neuron projection morphogenesis"/>
    <property type="evidence" value="ECO:0007669"/>
    <property type="project" value="TreeGrafter"/>
</dbReference>
<feature type="compositionally biased region" description="Acidic residues" evidence="9">
    <location>
        <begin position="234"/>
        <end position="246"/>
    </location>
</feature>
<dbReference type="EMBL" id="JANIIK010000043">
    <property type="protein sequence ID" value="KAJ3605185.1"/>
    <property type="molecule type" value="Genomic_DNA"/>
</dbReference>
<comment type="caution">
    <text evidence="12">The sequence shown here is derived from an EMBL/GenBank/DDBJ whole genome shotgun (WGS) entry which is preliminary data.</text>
</comment>
<dbReference type="InterPro" id="IPR035717">
    <property type="entry name" value="Drebrin-like_SH3"/>
</dbReference>
<dbReference type="Proteomes" id="UP001148018">
    <property type="component" value="Unassembled WGS sequence"/>
</dbReference>
<accession>A0A9Q0IP15</accession>
<evidence type="ECO:0000256" key="1">
    <source>
        <dbReference type="ARBA" id="ARBA00004245"/>
    </source>
</evidence>
<dbReference type="GO" id="GO:0030864">
    <property type="term" value="C:cortical actin cytoskeleton"/>
    <property type="evidence" value="ECO:0007669"/>
    <property type="project" value="TreeGrafter"/>
</dbReference>
<dbReference type="Pfam" id="PF00241">
    <property type="entry name" value="Cofilin_ADF"/>
    <property type="match status" value="1"/>
</dbReference>
<evidence type="ECO:0000256" key="4">
    <source>
        <dbReference type="ARBA" id="ARBA00022490"/>
    </source>
</evidence>
<dbReference type="InterPro" id="IPR036028">
    <property type="entry name" value="SH3-like_dom_sf"/>
</dbReference>
<evidence type="ECO:0000313" key="12">
    <source>
        <dbReference type="EMBL" id="KAJ3605185.1"/>
    </source>
</evidence>